<name>A0A1B7MN18_9AGAM</name>
<dbReference type="Proteomes" id="UP000092154">
    <property type="component" value="Unassembled WGS sequence"/>
</dbReference>
<protein>
    <submittedName>
        <fullName evidence="1">Uncharacterized protein</fullName>
    </submittedName>
</protein>
<proteinExistence type="predicted"/>
<organism evidence="1 2">
    <name type="scientific">Rhizopogon vinicolor AM-OR11-026</name>
    <dbReference type="NCBI Taxonomy" id="1314800"/>
    <lineage>
        <taxon>Eukaryota</taxon>
        <taxon>Fungi</taxon>
        <taxon>Dikarya</taxon>
        <taxon>Basidiomycota</taxon>
        <taxon>Agaricomycotina</taxon>
        <taxon>Agaricomycetes</taxon>
        <taxon>Agaricomycetidae</taxon>
        <taxon>Boletales</taxon>
        <taxon>Suillineae</taxon>
        <taxon>Rhizopogonaceae</taxon>
        <taxon>Rhizopogon</taxon>
    </lineage>
</organism>
<dbReference type="EMBL" id="KV448673">
    <property type="protein sequence ID" value="OAX34004.1"/>
    <property type="molecule type" value="Genomic_DNA"/>
</dbReference>
<dbReference type="InParanoid" id="A0A1B7MN18"/>
<reference evidence="1 2" key="1">
    <citation type="submission" date="2016-06" db="EMBL/GenBank/DDBJ databases">
        <title>Comparative genomics of the ectomycorrhizal sister species Rhizopogon vinicolor and Rhizopogon vesiculosus (Basidiomycota: Boletales) reveals a divergence of the mating type B locus.</title>
        <authorList>
            <consortium name="DOE Joint Genome Institute"/>
            <person name="Mujic A.B."/>
            <person name="Kuo A."/>
            <person name="Tritt A."/>
            <person name="Lipzen A."/>
            <person name="Chen C."/>
            <person name="Johnson J."/>
            <person name="Sharma A."/>
            <person name="Barry K."/>
            <person name="Grigoriev I.V."/>
            <person name="Spatafora J.W."/>
        </authorList>
    </citation>
    <scope>NUCLEOTIDE SEQUENCE [LARGE SCALE GENOMIC DNA]</scope>
    <source>
        <strain evidence="1 2">AM-OR11-026</strain>
    </source>
</reference>
<dbReference type="AlphaFoldDB" id="A0A1B7MN18"/>
<evidence type="ECO:0000313" key="1">
    <source>
        <dbReference type="EMBL" id="OAX34004.1"/>
    </source>
</evidence>
<accession>A0A1B7MN18</accession>
<sequence length="86" mass="9588">MAVRKRRAGLRTLLYDEPINCLGRRQCRFELADDSREPVLRGGVCDGVGPDINKGLVKMYRVYARGLCVDDGGLFDVVSRGESAER</sequence>
<evidence type="ECO:0000313" key="2">
    <source>
        <dbReference type="Proteomes" id="UP000092154"/>
    </source>
</evidence>
<keyword evidence="2" id="KW-1185">Reference proteome</keyword>
<gene>
    <name evidence="1" type="ORF">K503DRAFT_775017</name>
</gene>